<sequence>MNGTCIATEMLINGIQAVHLENEWLRTVVLVGKGTDIWELVYKPLNLDLLMRTHDGLTVYEGRDFREKRLVHYAEGYPGGWQEIIPNRALFGSGEVGPSEEGESAGVPWAYRIDWENGQSVSLHCRLMLPYTPLNIEKTISLSAGMSEIRITERIANTDGDVVRFIWTHHPAFGGPLIDEKAKVILPKDSIAFNVLRYERNRNEPLSNFEEEITSVELVSGKRKNLLEIEPRMTDGETCYVPIRIRSREEVGIDNPGLNVKLRLDWDRDLFPCLRYWSNNDNEAYTVALEPSTSWFSDIRDCIRHDNCISLQPNEEKRFWMKIAVEPLR</sequence>
<dbReference type="Pfam" id="PF14486">
    <property type="entry name" value="DUF4432"/>
    <property type="match status" value="1"/>
</dbReference>
<reference evidence="1 2" key="1">
    <citation type="submission" date="2020-04" db="EMBL/GenBank/DDBJ databases">
        <title>Genome sequencing of novel species.</title>
        <authorList>
            <person name="Heo J."/>
            <person name="Kim S.-J."/>
            <person name="Kim J.-S."/>
            <person name="Hong S.-B."/>
            <person name="Kwon S.-W."/>
        </authorList>
    </citation>
    <scope>NUCLEOTIDE SEQUENCE [LARGE SCALE GENOMIC DNA]</scope>
    <source>
        <strain evidence="1 2">MFER-1</strain>
    </source>
</reference>
<protein>
    <submittedName>
        <fullName evidence="1">DUF4432 family protein</fullName>
    </submittedName>
</protein>
<name>A0A7Z2ZKJ3_9BACL</name>
<dbReference type="Gene3D" id="2.70.98.10">
    <property type="match status" value="1"/>
</dbReference>
<dbReference type="InterPro" id="IPR027839">
    <property type="entry name" value="DUF4432"/>
</dbReference>
<dbReference type="EMBL" id="CP051680">
    <property type="protein sequence ID" value="QJD82177.1"/>
    <property type="molecule type" value="Genomic_DNA"/>
</dbReference>
<dbReference type="Proteomes" id="UP000502248">
    <property type="component" value="Chromosome"/>
</dbReference>
<accession>A0A7Z2ZKJ3</accession>
<dbReference type="RefSeq" id="WP_169278480.1">
    <property type="nucleotide sequence ID" value="NZ_CP051680.1"/>
</dbReference>
<dbReference type="KEGG" id="cheb:HH215_02600"/>
<keyword evidence="2" id="KW-1185">Reference proteome</keyword>
<dbReference type="InterPro" id="IPR014718">
    <property type="entry name" value="GH-type_carb-bd"/>
</dbReference>
<dbReference type="GO" id="GO:0030246">
    <property type="term" value="F:carbohydrate binding"/>
    <property type="evidence" value="ECO:0007669"/>
    <property type="project" value="InterPro"/>
</dbReference>
<dbReference type="AlphaFoldDB" id="A0A7Z2ZKJ3"/>
<evidence type="ECO:0000313" key="1">
    <source>
        <dbReference type="EMBL" id="QJD82177.1"/>
    </source>
</evidence>
<evidence type="ECO:0000313" key="2">
    <source>
        <dbReference type="Proteomes" id="UP000502248"/>
    </source>
</evidence>
<proteinExistence type="predicted"/>
<organism evidence="1 2">
    <name type="scientific">Cohnella herbarum</name>
    <dbReference type="NCBI Taxonomy" id="2728023"/>
    <lineage>
        <taxon>Bacteria</taxon>
        <taxon>Bacillati</taxon>
        <taxon>Bacillota</taxon>
        <taxon>Bacilli</taxon>
        <taxon>Bacillales</taxon>
        <taxon>Paenibacillaceae</taxon>
        <taxon>Cohnella</taxon>
    </lineage>
</organism>
<gene>
    <name evidence="1" type="ORF">HH215_02600</name>
</gene>